<organism evidence="9 10">
    <name type="scientific">Streptomyces triticirhizae</name>
    <dbReference type="NCBI Taxonomy" id="2483353"/>
    <lineage>
        <taxon>Bacteria</taxon>
        <taxon>Bacillati</taxon>
        <taxon>Actinomycetota</taxon>
        <taxon>Actinomycetes</taxon>
        <taxon>Kitasatosporales</taxon>
        <taxon>Streptomycetaceae</taxon>
        <taxon>Streptomyces</taxon>
    </lineage>
</organism>
<dbReference type="Gene3D" id="2.60.40.10">
    <property type="entry name" value="Immunoglobulins"/>
    <property type="match status" value="1"/>
</dbReference>
<evidence type="ECO:0000256" key="5">
    <source>
        <dbReference type="SAM" id="SignalP"/>
    </source>
</evidence>
<dbReference type="Pfam" id="PF05270">
    <property type="entry name" value="AbfB"/>
    <property type="match status" value="2"/>
</dbReference>
<keyword evidence="2" id="KW-0378">Hydrolase</keyword>
<comment type="similarity">
    <text evidence="1">Belongs to the glycosyl hydrolase 2 family.</text>
</comment>
<dbReference type="Gene3D" id="2.80.10.50">
    <property type="match status" value="2"/>
</dbReference>
<dbReference type="EMBL" id="RFFJ01000091">
    <property type="protein sequence ID" value="RMI38431.1"/>
    <property type="molecule type" value="Genomic_DNA"/>
</dbReference>
<dbReference type="Gene3D" id="3.20.20.80">
    <property type="entry name" value="Glycosidases"/>
    <property type="match status" value="1"/>
</dbReference>
<dbReference type="Pfam" id="PF02837">
    <property type="entry name" value="Glyco_hydro_2_N"/>
    <property type="match status" value="1"/>
</dbReference>
<feature type="domain" description="Alpha-L-arabinofuranosidase B arabinose-binding" evidence="8">
    <location>
        <begin position="782"/>
        <end position="922"/>
    </location>
</feature>
<dbReference type="InterPro" id="IPR006104">
    <property type="entry name" value="Glyco_hydro_2_N"/>
</dbReference>
<dbReference type="SUPFAM" id="SSF49785">
    <property type="entry name" value="Galactose-binding domain-like"/>
    <property type="match status" value="1"/>
</dbReference>
<dbReference type="Proteomes" id="UP000278673">
    <property type="component" value="Unassembled WGS sequence"/>
</dbReference>
<dbReference type="PANTHER" id="PTHR42732:SF2">
    <property type="entry name" value="BETA-MANNOSIDASE"/>
    <property type="match status" value="1"/>
</dbReference>
<feature type="domain" description="Alpha-L-arabinofuranosidase B arabinose-binding" evidence="8">
    <location>
        <begin position="626"/>
        <end position="762"/>
    </location>
</feature>
<dbReference type="InterPro" id="IPR008979">
    <property type="entry name" value="Galactose-bd-like_sf"/>
</dbReference>
<evidence type="ECO:0000259" key="6">
    <source>
        <dbReference type="Pfam" id="PF00703"/>
    </source>
</evidence>
<protein>
    <submittedName>
        <fullName evidence="9">Beta-galactosidase</fullName>
    </submittedName>
</protein>
<feature type="region of interest" description="Disordered" evidence="4">
    <location>
        <begin position="38"/>
        <end position="58"/>
    </location>
</feature>
<dbReference type="InterPro" id="IPR006102">
    <property type="entry name" value="Ig-like_GH2"/>
</dbReference>
<feature type="signal peptide" evidence="5">
    <location>
        <begin position="1"/>
        <end position="35"/>
    </location>
</feature>
<gene>
    <name evidence="9" type="ORF">EBN88_16820</name>
</gene>
<sequence>MPLSANRAARRLVGALLALLLPVSLAVALAPSASGAPVWEPKEPRLTTPWTDEVGPDNALPEYPRPQLTRPDWLNLNGVWEFTGASDLDAPPIGQELDEAVLVPYPIESALSGIQRHEDTMFYRRAFTVPEDWSGERIKLNFGAVTWETRVWVNGTEVGGHTGGFDPFSFDITDALGGGENEIVVGVHSPVDAGDFPIGKQRLDPDGIFYTANSGIWQTVWLEPVSAAHITRLDTTPDVPDGELDLVVQAEGAEGHQVVAEVLDGDTVVGSATGEAGGELSVPVPDARLWSPEDPFLYDLRVTLTGPDGATPGDSVGGYFGMRSLGVGQVGGVTRPLLNGEFVFQMGTLDQGYWPDGLYTAPTDEALAWDLEAQKALGFNMVRKHIKVEPARWFYHADRLGLLVWQDMPSPNTVDEPSAEGKANYEAELARMVENLRGITSIVQWVPFNEGWGEYDAGRIVDLIRELDDTRPVNHNSGSNCCLSDPDPGNGDVIDDHAYQMSGGTRPPDDDRFAVLGEYGGLGRAIEGHEWEPGAGFGYGALYPDEASLTNRYVTITEEVGRFVHGRGLSGSVYTEPYDLENEVNGFYTYDRQVLKVNADQVRAVNERVRAEAGGGQVRTGEPVSLRVTTDGFDDRYLRHTGGVARTDVVDEGSADTDRRDAVFFSRPGLADASCVSFEASNQPGGYLRHGADDRLVLGEGGPEATFCPTPGLGGGGTSLESFSEPGSFLRHFEEGVYLASEGGDQPWDTPESFAADATWAVALPLWRSGAELPLDERVSFQVTSDGFTDRVLRHRESLARTDVIAGDSAQQDREDATFVVRRGLADPSCYSLEAANQPGSYLRHAEFRVRLAPDDGSELFDRDATFCAQPGASTGSVRLASVNELGGNIRHFAEEVWVAVKGGGHDYDLPESYEADVSWRVIPALAP</sequence>
<evidence type="ECO:0000259" key="8">
    <source>
        <dbReference type="Pfam" id="PF05270"/>
    </source>
</evidence>
<dbReference type="InterPro" id="IPR007934">
    <property type="entry name" value="AbfB_ABD"/>
</dbReference>
<keyword evidence="5" id="KW-0732">Signal</keyword>
<dbReference type="PANTHER" id="PTHR42732">
    <property type="entry name" value="BETA-GALACTOSIDASE"/>
    <property type="match status" value="1"/>
</dbReference>
<evidence type="ECO:0000259" key="7">
    <source>
        <dbReference type="Pfam" id="PF02837"/>
    </source>
</evidence>
<dbReference type="Gene3D" id="2.60.120.260">
    <property type="entry name" value="Galactose-binding domain-like"/>
    <property type="match status" value="1"/>
</dbReference>
<dbReference type="CDD" id="cd23399">
    <property type="entry name" value="beta-trefoil_ABD_ABFB"/>
    <property type="match status" value="2"/>
</dbReference>
<dbReference type="SUPFAM" id="SSF51445">
    <property type="entry name" value="(Trans)glycosidases"/>
    <property type="match status" value="1"/>
</dbReference>
<dbReference type="InterPro" id="IPR036195">
    <property type="entry name" value="AbfB_ABD_sf"/>
</dbReference>
<dbReference type="InterPro" id="IPR013783">
    <property type="entry name" value="Ig-like_fold"/>
</dbReference>
<evidence type="ECO:0000313" key="10">
    <source>
        <dbReference type="Proteomes" id="UP000278673"/>
    </source>
</evidence>
<feature type="domain" description="Glycoside hydrolase family 2 immunoglobulin-like beta-sandwich" evidence="6">
    <location>
        <begin position="228"/>
        <end position="323"/>
    </location>
</feature>
<evidence type="ECO:0000256" key="1">
    <source>
        <dbReference type="ARBA" id="ARBA00007401"/>
    </source>
</evidence>
<comment type="caution">
    <text evidence="9">The sequence shown here is derived from an EMBL/GenBank/DDBJ whole genome shotgun (WGS) entry which is preliminary data.</text>
</comment>
<evidence type="ECO:0000256" key="3">
    <source>
        <dbReference type="ARBA" id="ARBA00023295"/>
    </source>
</evidence>
<name>A0A3M2LLY0_9ACTN</name>
<dbReference type="Pfam" id="PF00703">
    <property type="entry name" value="Glyco_hydro_2"/>
    <property type="match status" value="1"/>
</dbReference>
<keyword evidence="3" id="KW-0326">Glycosidase</keyword>
<dbReference type="SUPFAM" id="SSF49303">
    <property type="entry name" value="beta-Galactosidase/glucuronidase domain"/>
    <property type="match status" value="1"/>
</dbReference>
<reference evidence="9 10" key="1">
    <citation type="submission" date="2018-10" db="EMBL/GenBank/DDBJ databases">
        <title>Isolation, diversity and antifungal activity of actinobacteria from wheat.</title>
        <authorList>
            <person name="Han C."/>
        </authorList>
    </citation>
    <scope>NUCLEOTIDE SEQUENCE [LARGE SCALE GENOMIC DNA]</scope>
    <source>
        <strain evidence="9 10">NEAU-YY642</strain>
    </source>
</reference>
<dbReference type="GO" id="GO:0046373">
    <property type="term" value="P:L-arabinose metabolic process"/>
    <property type="evidence" value="ECO:0007669"/>
    <property type="project" value="InterPro"/>
</dbReference>
<dbReference type="GO" id="GO:0046556">
    <property type="term" value="F:alpha-L-arabinofuranosidase activity"/>
    <property type="evidence" value="ECO:0007669"/>
    <property type="project" value="InterPro"/>
</dbReference>
<keyword evidence="10" id="KW-1185">Reference proteome</keyword>
<dbReference type="InterPro" id="IPR017853">
    <property type="entry name" value="GH"/>
</dbReference>
<evidence type="ECO:0000313" key="9">
    <source>
        <dbReference type="EMBL" id="RMI38431.1"/>
    </source>
</evidence>
<dbReference type="SUPFAM" id="SSF110221">
    <property type="entry name" value="AbfB domain"/>
    <property type="match status" value="2"/>
</dbReference>
<dbReference type="InterPro" id="IPR036156">
    <property type="entry name" value="Beta-gal/glucu_dom_sf"/>
</dbReference>
<evidence type="ECO:0000256" key="2">
    <source>
        <dbReference type="ARBA" id="ARBA00022801"/>
    </source>
</evidence>
<feature type="chain" id="PRO_5018201118" evidence="5">
    <location>
        <begin position="36"/>
        <end position="928"/>
    </location>
</feature>
<feature type="domain" description="Glycosyl hydrolases family 2 sugar binding" evidence="7">
    <location>
        <begin position="103"/>
        <end position="188"/>
    </location>
</feature>
<dbReference type="AlphaFoldDB" id="A0A3M2LLY0"/>
<accession>A0A3M2LLY0</accession>
<proteinExistence type="inferred from homology"/>
<dbReference type="InterPro" id="IPR051913">
    <property type="entry name" value="GH2_Domain-Containing"/>
</dbReference>
<evidence type="ECO:0000256" key="4">
    <source>
        <dbReference type="SAM" id="MobiDB-lite"/>
    </source>
</evidence>